<accession>A0A9E7SMK8</accession>
<evidence type="ECO:0000313" key="3">
    <source>
        <dbReference type="Proteomes" id="UP001057237"/>
    </source>
</evidence>
<sequence>MLDPATWLHHAQALSVGRSRRVDHDCGDGQTLKVDHKDNGWGAWCWRCNDKGWVPHPEESLEQRRARLMAVQQAEDAAAGDLTLPDPKTRDPRLWPLRARVWLYKAGMSNEEITEAGFYYTEKLDRVILPVTHKGEIVYWQARGFNPDRPKYLNPIVDKRKLVARYGETTGPHNRRDIFDGRAIVLTEDILSGWKVGRSCRTWSLLGTNFPPGLLPEILAERPEVILWLDPDAAGRKAMSRIQRQLGAYGLNVKRVNSEADPKLLSQEDIIRHLTSTQGDRHEP</sequence>
<dbReference type="Pfam" id="PF13662">
    <property type="entry name" value="Toprim_4"/>
    <property type="match status" value="1"/>
</dbReference>
<dbReference type="EMBL" id="ON529868">
    <property type="protein sequence ID" value="USN16809.1"/>
    <property type="molecule type" value="Genomic_DNA"/>
</dbReference>
<dbReference type="InterPro" id="IPR034154">
    <property type="entry name" value="TOPRIM_DnaG/twinkle"/>
</dbReference>
<feature type="domain" description="Toprim" evidence="1">
    <location>
        <begin position="205"/>
        <end position="256"/>
    </location>
</feature>
<dbReference type="SUPFAM" id="SSF56731">
    <property type="entry name" value="DNA primase core"/>
    <property type="match status" value="1"/>
</dbReference>
<proteinExistence type="predicted"/>
<gene>
    <name evidence="2" type="ORF">BABAYKA_00060</name>
</gene>
<keyword evidence="3" id="KW-1185">Reference proteome</keyword>
<dbReference type="Proteomes" id="UP001057237">
    <property type="component" value="Segment"/>
</dbReference>
<name>A0A9E7SMK8_9CAUD</name>
<protein>
    <recommendedName>
        <fullName evidence="1">Toprim domain-containing protein</fullName>
    </recommendedName>
</protein>
<evidence type="ECO:0000313" key="2">
    <source>
        <dbReference type="EMBL" id="USN16809.1"/>
    </source>
</evidence>
<dbReference type="CDD" id="cd01029">
    <property type="entry name" value="TOPRIM_primases"/>
    <property type="match status" value="1"/>
</dbReference>
<organism evidence="2 3">
    <name type="scientific">Brevundimonas phage vB_BpoS-Babayka</name>
    <dbReference type="NCBI Taxonomy" id="2948596"/>
    <lineage>
        <taxon>Viruses</taxon>
        <taxon>Duplodnaviria</taxon>
        <taxon>Heunggongvirae</taxon>
        <taxon>Uroviricota</taxon>
        <taxon>Caudoviricetes</taxon>
        <taxon>Autographivirales</taxon>
        <taxon>Autonotataviridae</taxon>
        <taxon>Conareevirus</taxon>
        <taxon>Conareevirus babayka</taxon>
    </lineage>
</organism>
<reference evidence="2" key="1">
    <citation type="submission" date="2022-05" db="EMBL/GenBank/DDBJ databases">
        <authorList>
            <person name="Friedrich I."/>
            <person name="Poehlein A."/>
            <person name="Schneider D."/>
            <person name="Hertel R."/>
            <person name="Daniel R."/>
        </authorList>
    </citation>
    <scope>NUCLEOTIDE SEQUENCE</scope>
</reference>
<dbReference type="InterPro" id="IPR006171">
    <property type="entry name" value="TOPRIM_dom"/>
</dbReference>
<evidence type="ECO:0000259" key="1">
    <source>
        <dbReference type="Pfam" id="PF13662"/>
    </source>
</evidence>
<dbReference type="Gene3D" id="3.40.1360.10">
    <property type="match status" value="1"/>
</dbReference>